<organism evidence="1 2">
    <name type="scientific">Enterocloster clostridioformis</name>
    <dbReference type="NCBI Taxonomy" id="1531"/>
    <lineage>
        <taxon>Bacteria</taxon>
        <taxon>Bacillati</taxon>
        <taxon>Bacillota</taxon>
        <taxon>Clostridia</taxon>
        <taxon>Lachnospirales</taxon>
        <taxon>Lachnospiraceae</taxon>
        <taxon>Enterocloster</taxon>
    </lineage>
</organism>
<dbReference type="EMBL" id="CZAB01000046">
    <property type="protein sequence ID" value="CUP70229.1"/>
    <property type="molecule type" value="Genomic_DNA"/>
</dbReference>
<gene>
    <name evidence="1" type="ORF">ERS852480_03887</name>
</gene>
<protein>
    <submittedName>
        <fullName evidence="1">Uncharacterized protein</fullName>
    </submittedName>
</protein>
<evidence type="ECO:0000313" key="2">
    <source>
        <dbReference type="Proteomes" id="UP000095512"/>
    </source>
</evidence>
<proteinExistence type="predicted"/>
<reference evidence="1 2" key="1">
    <citation type="submission" date="2015-09" db="EMBL/GenBank/DDBJ databases">
        <authorList>
            <consortium name="Pathogen Informatics"/>
        </authorList>
    </citation>
    <scope>NUCLEOTIDE SEQUENCE [LARGE SCALE GENOMIC DNA]</scope>
    <source>
        <strain evidence="1 2">2789STDY5834865</strain>
    </source>
</reference>
<dbReference type="AlphaFoldDB" id="A0A174QJ80"/>
<sequence>MIRMNLALDGASQSVIPYVDPARGGVVQQVDDTHFCSLFFKLFADTFANALRTASVTGQENRSTRHSPVIAKGRFRQIPPLMSSMANCISSWYIFQLYGVTSQHFVLQDKTHLVFINEALPLLASTSAVTLGRLFLHFITILT</sequence>
<evidence type="ECO:0000313" key="1">
    <source>
        <dbReference type="EMBL" id="CUP70229.1"/>
    </source>
</evidence>
<accession>A0A174QJ80</accession>
<dbReference type="Proteomes" id="UP000095512">
    <property type="component" value="Unassembled WGS sequence"/>
</dbReference>
<name>A0A174QJ80_9FIRM</name>